<keyword evidence="1" id="KW-0175">Coiled coil</keyword>
<gene>
    <name evidence="2" type="ORF">Cvel_6431</name>
</gene>
<sequence length="339" mass="38167">MPPNSVCQKKKPLGQQQLAYTDREKKNGFSVLKNFRTGIPQNTARRALRRSSVSSEKTGFKPIVNAANKSDDALAPLSSHEVAALQKELETIKMHNVQLQKEVKMKEALLVELKKQESLRISSESDDIVQVLSSFFDQAEERADQVLERMERMIGIFEDLYKEFMEKEEKENEELNLSTVSECPHEMINKERLALKSSWYAGMKIDLSGAPPLATLKTVEKFQFVEVPVSLPVQKTPLLSDAGIYEQKISEVDLRKEKDTIMIEQQRNRRGSTASTVASELDYDPAGRRPSLMPPTLQTAVVLPRSSCTCGYPDPPIPCGAAECVHPLRLCQKEEEENS</sequence>
<accession>A0A0G4HE12</accession>
<reference evidence="2" key="1">
    <citation type="submission" date="2014-11" db="EMBL/GenBank/DDBJ databases">
        <authorList>
            <person name="Otto D Thomas"/>
            <person name="Naeem Raeece"/>
        </authorList>
    </citation>
    <scope>NUCLEOTIDE SEQUENCE</scope>
</reference>
<name>A0A0G4HE12_9ALVE</name>
<dbReference type="SUPFAM" id="SSF101447">
    <property type="entry name" value="Formin homology 2 domain (FH2 domain)"/>
    <property type="match status" value="1"/>
</dbReference>
<evidence type="ECO:0000313" key="2">
    <source>
        <dbReference type="EMBL" id="CEM42078.1"/>
    </source>
</evidence>
<evidence type="ECO:0000256" key="1">
    <source>
        <dbReference type="SAM" id="Coils"/>
    </source>
</evidence>
<proteinExistence type="predicted"/>
<dbReference type="EMBL" id="CDMZ01002375">
    <property type="protein sequence ID" value="CEM42078.1"/>
    <property type="molecule type" value="Genomic_DNA"/>
</dbReference>
<dbReference type="VEuPathDB" id="CryptoDB:Cvel_6431"/>
<dbReference type="AlphaFoldDB" id="A0A0G4HE12"/>
<protein>
    <submittedName>
        <fullName evidence="2">Uncharacterized protein</fullName>
    </submittedName>
</protein>
<organism evidence="2">
    <name type="scientific">Chromera velia CCMP2878</name>
    <dbReference type="NCBI Taxonomy" id="1169474"/>
    <lineage>
        <taxon>Eukaryota</taxon>
        <taxon>Sar</taxon>
        <taxon>Alveolata</taxon>
        <taxon>Colpodellida</taxon>
        <taxon>Chromeraceae</taxon>
        <taxon>Chromera</taxon>
    </lineage>
</organism>
<feature type="coiled-coil region" evidence="1">
    <location>
        <begin position="82"/>
        <end position="116"/>
    </location>
</feature>